<dbReference type="RefSeq" id="WP_237607768.1">
    <property type="nucleotide sequence ID" value="NZ_JAIRBB010000003.1"/>
</dbReference>
<evidence type="ECO:0000256" key="1">
    <source>
        <dbReference type="ARBA" id="ARBA00022729"/>
    </source>
</evidence>
<dbReference type="AlphaFoldDB" id="A0A9X1R2X5"/>
<evidence type="ECO:0000313" key="3">
    <source>
        <dbReference type="EMBL" id="MCG2430583.1"/>
    </source>
</evidence>
<sequence length="300" mass="33835">MKLFFKIHRKTATLYKQCIWLFLLPLGLYAQVTNIPDPNFEQALIDLGIDSDGMINGQVLTSDIENVVTLDVNHRFIEDLTGLEDFSALELLDVSGNILYLLDVSENILLKELYFNSQSPGFSMLMTSLDFSSNVNLEIVEAANVIFLENLNLKNGANSILTISLPCQFEGEPCELTELQCITVDDEVAANNNELPYSRWYFAANFIYSEDCSLGTNDINEKLFSIYPNPVNEVLVLNGTKNIDKLKTHIYSTEGKLLNTQHIDFNKQTTINVSNLSSGIYFLSIKDERGNTTIKKFVKE</sequence>
<keyword evidence="4" id="KW-1185">Reference proteome</keyword>
<reference evidence="3" key="1">
    <citation type="submission" date="2021-09" db="EMBL/GenBank/DDBJ databases">
        <title>Genome of Aequorivita sp. strain F64183.</title>
        <authorList>
            <person name="Wang Y."/>
        </authorList>
    </citation>
    <scope>NUCLEOTIDE SEQUENCE</scope>
    <source>
        <strain evidence="3">F64183</strain>
    </source>
</reference>
<dbReference type="EMBL" id="JAIRBB010000003">
    <property type="protein sequence ID" value="MCG2430583.1"/>
    <property type="molecule type" value="Genomic_DNA"/>
</dbReference>
<organism evidence="3 4">
    <name type="scientific">Aequorivita xiaoshiensis</name>
    <dbReference type="NCBI Taxonomy" id="2874476"/>
    <lineage>
        <taxon>Bacteria</taxon>
        <taxon>Pseudomonadati</taxon>
        <taxon>Bacteroidota</taxon>
        <taxon>Flavobacteriia</taxon>
        <taxon>Flavobacteriales</taxon>
        <taxon>Flavobacteriaceae</taxon>
        <taxon>Aequorivita</taxon>
    </lineage>
</organism>
<feature type="domain" description="Secretion system C-terminal sorting" evidence="2">
    <location>
        <begin position="226"/>
        <end position="298"/>
    </location>
</feature>
<protein>
    <submittedName>
        <fullName evidence="3">T9SS type A sorting domain-containing protein</fullName>
    </submittedName>
</protein>
<dbReference type="Gene3D" id="3.80.10.10">
    <property type="entry name" value="Ribonuclease Inhibitor"/>
    <property type="match status" value="1"/>
</dbReference>
<dbReference type="InterPro" id="IPR026444">
    <property type="entry name" value="Secre_tail"/>
</dbReference>
<dbReference type="Proteomes" id="UP001139462">
    <property type="component" value="Unassembled WGS sequence"/>
</dbReference>
<dbReference type="InterPro" id="IPR032675">
    <property type="entry name" value="LRR_dom_sf"/>
</dbReference>
<dbReference type="Pfam" id="PF18962">
    <property type="entry name" value="Por_Secre_tail"/>
    <property type="match status" value="1"/>
</dbReference>
<accession>A0A9X1R2X5</accession>
<keyword evidence="1" id="KW-0732">Signal</keyword>
<dbReference type="NCBIfam" id="TIGR04183">
    <property type="entry name" value="Por_Secre_tail"/>
    <property type="match status" value="1"/>
</dbReference>
<proteinExistence type="predicted"/>
<gene>
    <name evidence="3" type="ORF">K8344_05585</name>
</gene>
<evidence type="ECO:0000259" key="2">
    <source>
        <dbReference type="Pfam" id="PF18962"/>
    </source>
</evidence>
<name>A0A9X1R2X5_9FLAO</name>
<evidence type="ECO:0000313" key="4">
    <source>
        <dbReference type="Proteomes" id="UP001139462"/>
    </source>
</evidence>
<comment type="caution">
    <text evidence="3">The sequence shown here is derived from an EMBL/GenBank/DDBJ whole genome shotgun (WGS) entry which is preliminary data.</text>
</comment>